<reference evidence="1" key="1">
    <citation type="journal article" date="2010" name="Science">
        <title>Plasticity of animal genome architecture unmasked by rapid evolution of a pelagic tunicate.</title>
        <authorList>
            <person name="Denoeud F."/>
            <person name="Henriet S."/>
            <person name="Mungpakdee S."/>
            <person name="Aury J.M."/>
            <person name="Da Silva C."/>
            <person name="Brinkmann H."/>
            <person name="Mikhaleva J."/>
            <person name="Olsen L.C."/>
            <person name="Jubin C."/>
            <person name="Canestro C."/>
            <person name="Bouquet J.M."/>
            <person name="Danks G."/>
            <person name="Poulain J."/>
            <person name="Campsteijn C."/>
            <person name="Adamski M."/>
            <person name="Cross I."/>
            <person name="Yadetie F."/>
            <person name="Muffato M."/>
            <person name="Louis A."/>
            <person name="Butcher S."/>
            <person name="Tsagkogeorga G."/>
            <person name="Konrad A."/>
            <person name="Singh S."/>
            <person name="Jensen M.F."/>
            <person name="Cong E.H."/>
            <person name="Eikeseth-Otteraa H."/>
            <person name="Noel B."/>
            <person name="Anthouard V."/>
            <person name="Porcel B.M."/>
            <person name="Kachouri-Lafond R."/>
            <person name="Nishino A."/>
            <person name="Ugolini M."/>
            <person name="Chourrout P."/>
            <person name="Nishida H."/>
            <person name="Aasland R."/>
            <person name="Huzurbazar S."/>
            <person name="Westhof E."/>
            <person name="Delsuc F."/>
            <person name="Lehrach H."/>
            <person name="Reinhardt R."/>
            <person name="Weissenbach J."/>
            <person name="Roy S.W."/>
            <person name="Artiguenave F."/>
            <person name="Postlethwait J.H."/>
            <person name="Manak J.R."/>
            <person name="Thompson E.M."/>
            <person name="Jaillon O."/>
            <person name="Du Pasquier L."/>
            <person name="Boudinot P."/>
            <person name="Liberles D.A."/>
            <person name="Volff J.N."/>
            <person name="Philippe H."/>
            <person name="Lenhard B."/>
            <person name="Roest Crollius H."/>
            <person name="Wincker P."/>
            <person name="Chourrout D."/>
        </authorList>
    </citation>
    <scope>NUCLEOTIDE SEQUENCE [LARGE SCALE GENOMIC DNA]</scope>
</reference>
<gene>
    <name evidence="1" type="ORF">GSOID_T00016663001</name>
</gene>
<proteinExistence type="predicted"/>
<evidence type="ECO:0000313" key="1">
    <source>
        <dbReference type="EMBL" id="CBY11499.1"/>
    </source>
</evidence>
<sequence>MVRLGILLFKVIKAAEDDLNFENVCERSYAMCSLHGLDIRPKSYETDVEKVPLADALISLRGSHLEKTVGSIGLLWDSHEIQRPAQNCGECPLHHSGRLSRGQKQECDKCYECLSHHLEKLEISIEDCCKIKTLPSAVCDQIEDMEEDSMTKFTSEFIAKNRYNELANDYLDDADLFTFDIFALSEVTSELLHHDNFNSLKTTFHHNCLPEADCMVECEAMGAGKGFWYRQENSDEGCCECLDPEIKRLGNYQNFKMPLCKYCPVE</sequence>
<dbReference type="InParanoid" id="E4XNR1"/>
<evidence type="ECO:0000313" key="2">
    <source>
        <dbReference type="Proteomes" id="UP000001307"/>
    </source>
</evidence>
<accession>E4XNR1</accession>
<protein>
    <submittedName>
        <fullName evidence="1">Uncharacterized protein</fullName>
    </submittedName>
</protein>
<organism evidence="1">
    <name type="scientific">Oikopleura dioica</name>
    <name type="common">Tunicate</name>
    <dbReference type="NCBI Taxonomy" id="34765"/>
    <lineage>
        <taxon>Eukaryota</taxon>
        <taxon>Metazoa</taxon>
        <taxon>Chordata</taxon>
        <taxon>Tunicata</taxon>
        <taxon>Appendicularia</taxon>
        <taxon>Copelata</taxon>
        <taxon>Oikopleuridae</taxon>
        <taxon>Oikopleura</taxon>
    </lineage>
</organism>
<name>E4XNR1_OIKDI</name>
<dbReference type="OrthoDB" id="10302606at2759"/>
<dbReference type="AlphaFoldDB" id="E4XNR1"/>
<keyword evidence="2" id="KW-1185">Reference proteome</keyword>
<dbReference type="EMBL" id="FN653085">
    <property type="protein sequence ID" value="CBY11499.1"/>
    <property type="molecule type" value="Genomic_DNA"/>
</dbReference>
<dbReference type="Proteomes" id="UP000001307">
    <property type="component" value="Unassembled WGS sequence"/>
</dbReference>